<dbReference type="STRING" id="6186.A0A183K774"/>
<reference evidence="10" key="1">
    <citation type="submission" date="2016-06" db="UniProtKB">
        <authorList>
            <consortium name="WormBaseParasite"/>
        </authorList>
    </citation>
    <scope>IDENTIFICATION</scope>
</reference>
<feature type="domain" description="AGC-kinase C-terminal" evidence="7">
    <location>
        <begin position="113"/>
        <end position="163"/>
    </location>
</feature>
<protein>
    <submittedName>
        <fullName evidence="10">AGC-kinase C-terminal domain-containing protein</fullName>
    </submittedName>
</protein>
<evidence type="ECO:0000256" key="6">
    <source>
        <dbReference type="SAM" id="MobiDB-lite"/>
    </source>
</evidence>
<dbReference type="WBParaSite" id="SCUD_0001085101-mRNA-1">
    <property type="protein sequence ID" value="SCUD_0001085101-mRNA-1"/>
    <property type="gene ID" value="SCUD_0001085101"/>
</dbReference>
<dbReference type="AlphaFoldDB" id="A0A183K774"/>
<dbReference type="GO" id="GO:0005524">
    <property type="term" value="F:ATP binding"/>
    <property type="evidence" value="ECO:0007669"/>
    <property type="project" value="UniProtKB-KW"/>
</dbReference>
<evidence type="ECO:0000256" key="1">
    <source>
        <dbReference type="ARBA" id="ARBA00022527"/>
    </source>
</evidence>
<gene>
    <name evidence="8" type="ORF">SCUD_LOCUS10851</name>
</gene>
<dbReference type="GO" id="GO:0004674">
    <property type="term" value="F:protein serine/threonine kinase activity"/>
    <property type="evidence" value="ECO:0007669"/>
    <property type="project" value="UniProtKB-KW"/>
</dbReference>
<keyword evidence="4" id="KW-0418">Kinase</keyword>
<name>A0A183K774_9TREM</name>
<dbReference type="SUPFAM" id="SSF56112">
    <property type="entry name" value="Protein kinase-like (PK-like)"/>
    <property type="match status" value="1"/>
</dbReference>
<accession>A0A183K774</accession>
<dbReference type="Gene3D" id="1.10.510.10">
    <property type="entry name" value="Transferase(Phosphotransferase) domain 1"/>
    <property type="match status" value="1"/>
</dbReference>
<evidence type="ECO:0000256" key="4">
    <source>
        <dbReference type="ARBA" id="ARBA00022777"/>
    </source>
</evidence>
<proteinExistence type="predicted"/>
<dbReference type="InterPro" id="IPR000961">
    <property type="entry name" value="AGC-kinase_C"/>
</dbReference>
<evidence type="ECO:0000313" key="10">
    <source>
        <dbReference type="WBParaSite" id="SCUD_0001085101-mRNA-1"/>
    </source>
</evidence>
<dbReference type="PANTHER" id="PTHR24353:SF147">
    <property type="entry name" value="CGMP-DEPENDENT SERINE_THREONIN PROTEIN KINASE-RELATED"/>
    <property type="match status" value="1"/>
</dbReference>
<reference evidence="8 9" key="2">
    <citation type="submission" date="2018-11" db="EMBL/GenBank/DDBJ databases">
        <authorList>
            <consortium name="Pathogen Informatics"/>
        </authorList>
    </citation>
    <scope>NUCLEOTIDE SEQUENCE [LARGE SCALE GENOMIC DNA]</scope>
    <source>
        <strain evidence="8">Dakar</strain>
        <strain evidence="9">Dakar, Senegal</strain>
    </source>
</reference>
<evidence type="ECO:0000259" key="7">
    <source>
        <dbReference type="PROSITE" id="PS51285"/>
    </source>
</evidence>
<keyword evidence="5" id="KW-0067">ATP-binding</keyword>
<dbReference type="Proteomes" id="UP000279833">
    <property type="component" value="Unassembled WGS sequence"/>
</dbReference>
<keyword evidence="9" id="KW-1185">Reference proteome</keyword>
<keyword evidence="2" id="KW-0808">Transferase</keyword>
<dbReference type="PANTHER" id="PTHR24353">
    <property type="entry name" value="CYCLIC NUCLEOTIDE-DEPENDENT PROTEIN KINASE"/>
    <property type="match status" value="1"/>
</dbReference>
<dbReference type="PROSITE" id="PS51285">
    <property type="entry name" value="AGC_KINASE_CTER"/>
    <property type="match status" value="1"/>
</dbReference>
<organism evidence="10">
    <name type="scientific">Schistosoma curassoni</name>
    <dbReference type="NCBI Taxonomy" id="6186"/>
    <lineage>
        <taxon>Eukaryota</taxon>
        <taxon>Metazoa</taxon>
        <taxon>Spiralia</taxon>
        <taxon>Lophotrochozoa</taxon>
        <taxon>Platyhelminthes</taxon>
        <taxon>Trematoda</taxon>
        <taxon>Digenea</taxon>
        <taxon>Strigeidida</taxon>
        <taxon>Schistosomatoidea</taxon>
        <taxon>Schistosomatidae</taxon>
        <taxon>Schistosoma</taxon>
    </lineage>
</organism>
<evidence type="ECO:0000256" key="3">
    <source>
        <dbReference type="ARBA" id="ARBA00022741"/>
    </source>
</evidence>
<evidence type="ECO:0000313" key="8">
    <source>
        <dbReference type="EMBL" id="VDP41843.1"/>
    </source>
</evidence>
<keyword evidence="3" id="KW-0547">Nucleotide-binding</keyword>
<keyword evidence="1" id="KW-0723">Serine/threonine-protein kinase</keyword>
<dbReference type="EMBL" id="UZAK01034033">
    <property type="protein sequence ID" value="VDP41843.1"/>
    <property type="molecule type" value="Genomic_DNA"/>
</dbReference>
<sequence length="163" mass="18175">MNPPFTGTDPMKIYNVVLRGIDCVEFDPSNISRTATTLIKRLCAQNPAERLGYGRGGIIDIKQNKLTDAANPVVTLVVLTCICWYVWDRKAKSSGKSKSPSCMHAVHCILYFQGFDWIGLHRGTLAAPIQPTILGPDDTTNFDKYPQQNEIPPDETSGWDKEF</sequence>
<dbReference type="SMART" id="SM00133">
    <property type="entry name" value="S_TK_X"/>
    <property type="match status" value="1"/>
</dbReference>
<evidence type="ECO:0000256" key="2">
    <source>
        <dbReference type="ARBA" id="ARBA00022679"/>
    </source>
</evidence>
<evidence type="ECO:0000313" key="9">
    <source>
        <dbReference type="Proteomes" id="UP000279833"/>
    </source>
</evidence>
<feature type="region of interest" description="Disordered" evidence="6">
    <location>
        <begin position="138"/>
        <end position="163"/>
    </location>
</feature>
<evidence type="ECO:0000256" key="5">
    <source>
        <dbReference type="ARBA" id="ARBA00022840"/>
    </source>
</evidence>
<dbReference type="InterPro" id="IPR011009">
    <property type="entry name" value="Kinase-like_dom_sf"/>
</dbReference>